<dbReference type="Pfam" id="PF00126">
    <property type="entry name" value="HTH_1"/>
    <property type="match status" value="1"/>
</dbReference>
<dbReference type="Gene3D" id="3.40.190.10">
    <property type="entry name" value="Periplasmic binding protein-like II"/>
    <property type="match status" value="2"/>
</dbReference>
<evidence type="ECO:0000256" key="3">
    <source>
        <dbReference type="ARBA" id="ARBA00023015"/>
    </source>
</evidence>
<dbReference type="InterPro" id="IPR036388">
    <property type="entry name" value="WH-like_DNA-bd_sf"/>
</dbReference>
<name>A0AA38XVA2_9EURO</name>
<evidence type="ECO:0000256" key="1">
    <source>
        <dbReference type="ARBA" id="ARBA00004141"/>
    </source>
</evidence>
<keyword evidence="4" id="KW-0238">DNA-binding</keyword>
<dbReference type="PROSITE" id="PS50850">
    <property type="entry name" value="MFS"/>
    <property type="match status" value="1"/>
</dbReference>
<evidence type="ECO:0000259" key="7">
    <source>
        <dbReference type="PROSITE" id="PS50850"/>
    </source>
</evidence>
<dbReference type="GO" id="GO:0003677">
    <property type="term" value="F:DNA binding"/>
    <property type="evidence" value="ECO:0007669"/>
    <property type="project" value="UniProtKB-KW"/>
</dbReference>
<feature type="transmembrane region" description="Helical" evidence="6">
    <location>
        <begin position="477"/>
        <end position="500"/>
    </location>
</feature>
<feature type="transmembrane region" description="Helical" evidence="6">
    <location>
        <begin position="776"/>
        <end position="794"/>
    </location>
</feature>
<dbReference type="InterPro" id="IPR036390">
    <property type="entry name" value="WH_DNA-bd_sf"/>
</dbReference>
<dbReference type="EMBL" id="JAPDRN010000096">
    <property type="protein sequence ID" value="KAJ9624247.1"/>
    <property type="molecule type" value="Genomic_DNA"/>
</dbReference>
<dbReference type="CDD" id="cd08460">
    <property type="entry name" value="PBP2_DntR_like_1"/>
    <property type="match status" value="1"/>
</dbReference>
<evidence type="ECO:0000256" key="5">
    <source>
        <dbReference type="ARBA" id="ARBA00023163"/>
    </source>
</evidence>
<dbReference type="InterPro" id="IPR011701">
    <property type="entry name" value="MFS"/>
</dbReference>
<dbReference type="Pfam" id="PF07690">
    <property type="entry name" value="MFS_1"/>
    <property type="match status" value="1"/>
</dbReference>
<proteinExistence type="inferred from homology"/>
<evidence type="ECO:0000256" key="2">
    <source>
        <dbReference type="ARBA" id="ARBA00009437"/>
    </source>
</evidence>
<keyword evidence="3" id="KW-0805">Transcription regulation</keyword>
<dbReference type="InterPro" id="IPR036259">
    <property type="entry name" value="MFS_trans_sf"/>
</dbReference>
<dbReference type="PANTHER" id="PTHR30118:SF15">
    <property type="entry name" value="TRANSCRIPTIONAL REGULATORY PROTEIN"/>
    <property type="match status" value="1"/>
</dbReference>
<dbReference type="SUPFAM" id="SSF46785">
    <property type="entry name" value="Winged helix' DNA-binding domain"/>
    <property type="match status" value="1"/>
</dbReference>
<dbReference type="SUPFAM" id="SSF103473">
    <property type="entry name" value="MFS general substrate transporter"/>
    <property type="match status" value="1"/>
</dbReference>
<feature type="transmembrane region" description="Helical" evidence="6">
    <location>
        <begin position="677"/>
        <end position="697"/>
    </location>
</feature>
<keyword evidence="5" id="KW-0804">Transcription</keyword>
<feature type="transmembrane region" description="Helical" evidence="6">
    <location>
        <begin position="391"/>
        <end position="410"/>
    </location>
</feature>
<dbReference type="GO" id="GO:0022857">
    <property type="term" value="F:transmembrane transporter activity"/>
    <property type="evidence" value="ECO:0007669"/>
    <property type="project" value="InterPro"/>
</dbReference>
<feature type="domain" description="HTH lysR-type" evidence="8">
    <location>
        <begin position="4"/>
        <end position="61"/>
    </location>
</feature>
<comment type="caution">
    <text evidence="9">The sequence shown here is derived from an EMBL/GenBank/DDBJ whole genome shotgun (WGS) entry which is preliminary data.</text>
</comment>
<dbReference type="InterPro" id="IPR005119">
    <property type="entry name" value="LysR_subst-bd"/>
</dbReference>
<gene>
    <name evidence="9" type="ORF">H2204_010954</name>
</gene>
<organism evidence="9">
    <name type="scientific">Knufia peltigerae</name>
    <dbReference type="NCBI Taxonomy" id="1002370"/>
    <lineage>
        <taxon>Eukaryota</taxon>
        <taxon>Fungi</taxon>
        <taxon>Dikarya</taxon>
        <taxon>Ascomycota</taxon>
        <taxon>Pezizomycotina</taxon>
        <taxon>Eurotiomycetes</taxon>
        <taxon>Chaetothyriomycetidae</taxon>
        <taxon>Chaetothyriales</taxon>
        <taxon>Trichomeriaceae</taxon>
        <taxon>Knufia</taxon>
    </lineage>
</organism>
<dbReference type="Pfam" id="PF03466">
    <property type="entry name" value="LysR_substrate"/>
    <property type="match status" value="1"/>
</dbReference>
<keyword evidence="6" id="KW-0472">Membrane</keyword>
<keyword evidence="6" id="KW-1133">Transmembrane helix</keyword>
<reference evidence="9" key="1">
    <citation type="submission" date="2022-10" db="EMBL/GenBank/DDBJ databases">
        <title>Culturing micro-colonial fungi from biological soil crusts in the Mojave desert and describing Neophaeococcomyces mojavensis, and introducing the new genera and species Taxawa tesnikishii.</title>
        <authorList>
            <person name="Kurbessoian T."/>
            <person name="Stajich J.E."/>
        </authorList>
    </citation>
    <scope>NUCLEOTIDE SEQUENCE</scope>
    <source>
        <strain evidence="9">TK_35</strain>
    </source>
</reference>
<keyword evidence="6" id="KW-0812">Transmembrane</keyword>
<evidence type="ECO:0000313" key="9">
    <source>
        <dbReference type="EMBL" id="KAJ9624247.1"/>
    </source>
</evidence>
<sequence>MPLPDLNLLLALDVLIDECSVAAAARRMNLSAPAMSRTLGRVRVALGDPVLVRAGRGLAPTPRALELREQVRDVIEQAHRVFNAGREVDMATLERTFSVRANDVFIGSYGGRLREVFRQQAPHCMLRFVPEGDTDDDAMVQGRIDLYISTAGKHSPETKVQHLFTTSLLGAAREDHPLFDGDISAERFAACDHIAVSRRGLAHGPIDEELAVLGLQRRVAVVIPTFHGAIFAAADSDLVLPQMPSVMLDRITHMGLPLRMFPLPVPVRTVALVQAWHPRMDNDPAHQWLRRAIKPAVSTPAAVLPAPAASRPVAAPGLDRRILVGLCGVLLAVLVSGFNENVTKVALADIRGAMGFSVDEGSWIVALYSAMSVSAMAFAPWCAATFSLRRFALAMIGGFMVLGVLCPLAPNLQTFLVLRALQGLCGGALPPLLMSVALRFLPPGIKLYGLAAYALTATFGPSMGTPLAAFWVEQVGWHWAFWQIVPYCLAAMAMVGWGLPQDPLRLERFAQFDGVGLMLGLPALVLLVLGLVQGPRLNWFDSSLITLMLGGGTGLLVLFLINEWFHPLPFFKLQLLANRNLSYSLVTLGGVLFVLLAVISIPSGFLASVQGYRPQQTAPMLLWVAVPQVIALPLVAALLNIRAIDCRWVQATGLAMLALACWLGAHLDVSWIRDNFLWVQLLQVFAQPMAVLPLLMLATGGLAPQDGPFASAWFNTVKGFAAVLASGVLEAVAQGRRHFHSTVLVDRLGGQPWLAEGPQLGARLHAQVQALTSADLYLLVALVALAFIPLIAWMPTRIHPPRAVA</sequence>
<feature type="domain" description="Major facilitator superfamily (MFS) profile" evidence="7">
    <location>
        <begin position="325"/>
        <end position="798"/>
    </location>
</feature>
<evidence type="ECO:0000256" key="6">
    <source>
        <dbReference type="SAM" id="Phobius"/>
    </source>
</evidence>
<protein>
    <submittedName>
        <fullName evidence="9">Uncharacterized protein</fullName>
    </submittedName>
</protein>
<dbReference type="PANTHER" id="PTHR30118">
    <property type="entry name" value="HTH-TYPE TRANSCRIPTIONAL REGULATOR LEUO-RELATED"/>
    <property type="match status" value="1"/>
</dbReference>
<dbReference type="InterPro" id="IPR000847">
    <property type="entry name" value="LysR_HTH_N"/>
</dbReference>
<feature type="transmembrane region" description="Helical" evidence="6">
    <location>
        <begin position="648"/>
        <end position="665"/>
    </location>
</feature>
<dbReference type="InterPro" id="IPR050389">
    <property type="entry name" value="LysR-type_TF"/>
</dbReference>
<feature type="transmembrane region" description="Helical" evidence="6">
    <location>
        <begin position="709"/>
        <end position="729"/>
    </location>
</feature>
<evidence type="ECO:0000259" key="8">
    <source>
        <dbReference type="PROSITE" id="PS50931"/>
    </source>
</evidence>
<feature type="transmembrane region" description="Helical" evidence="6">
    <location>
        <begin position="621"/>
        <end position="641"/>
    </location>
</feature>
<dbReference type="InterPro" id="IPR020846">
    <property type="entry name" value="MFS_dom"/>
</dbReference>
<accession>A0AA38XVA2</accession>
<dbReference type="GO" id="GO:0003700">
    <property type="term" value="F:DNA-binding transcription factor activity"/>
    <property type="evidence" value="ECO:0007669"/>
    <property type="project" value="InterPro"/>
</dbReference>
<dbReference type="PROSITE" id="PS50931">
    <property type="entry name" value="HTH_LYSR"/>
    <property type="match status" value="1"/>
</dbReference>
<comment type="similarity">
    <text evidence="2">Belongs to the LysR transcriptional regulatory family.</text>
</comment>
<feature type="transmembrane region" description="Helical" evidence="6">
    <location>
        <begin position="363"/>
        <end position="384"/>
    </location>
</feature>
<dbReference type="GO" id="GO:0016020">
    <property type="term" value="C:membrane"/>
    <property type="evidence" value="ECO:0007669"/>
    <property type="project" value="UniProtKB-SubCell"/>
</dbReference>
<dbReference type="Gene3D" id="1.10.10.10">
    <property type="entry name" value="Winged helix-like DNA-binding domain superfamily/Winged helix DNA-binding domain"/>
    <property type="match status" value="1"/>
</dbReference>
<comment type="subcellular location">
    <subcellularLocation>
        <location evidence="1">Membrane</location>
        <topology evidence="1">Multi-pass membrane protein</topology>
    </subcellularLocation>
</comment>
<dbReference type="Gene3D" id="1.20.1250.20">
    <property type="entry name" value="MFS general substrate transporter like domains"/>
    <property type="match status" value="1"/>
</dbReference>
<dbReference type="SUPFAM" id="SSF53850">
    <property type="entry name" value="Periplasmic binding protein-like II"/>
    <property type="match status" value="1"/>
</dbReference>
<feature type="transmembrane region" description="Helical" evidence="6">
    <location>
        <begin position="581"/>
        <end position="601"/>
    </location>
</feature>
<evidence type="ECO:0000256" key="4">
    <source>
        <dbReference type="ARBA" id="ARBA00023125"/>
    </source>
</evidence>
<feature type="transmembrane region" description="Helical" evidence="6">
    <location>
        <begin position="512"/>
        <end position="532"/>
    </location>
</feature>
<dbReference type="AlphaFoldDB" id="A0AA38XVA2"/>
<feature type="transmembrane region" description="Helical" evidence="6">
    <location>
        <begin position="544"/>
        <end position="561"/>
    </location>
</feature>
<feature type="transmembrane region" description="Helical" evidence="6">
    <location>
        <begin position="450"/>
        <end position="471"/>
    </location>
</feature>